<dbReference type="EMBL" id="MT141506">
    <property type="protein sequence ID" value="QJA63806.1"/>
    <property type="molecule type" value="Genomic_DNA"/>
</dbReference>
<protein>
    <submittedName>
        <fullName evidence="2">Uncharacterized protein</fullName>
    </submittedName>
</protein>
<evidence type="ECO:0000313" key="1">
    <source>
        <dbReference type="EMBL" id="QJA63806.1"/>
    </source>
</evidence>
<evidence type="ECO:0000313" key="3">
    <source>
        <dbReference type="EMBL" id="QJH96274.1"/>
    </source>
</evidence>
<reference evidence="2" key="1">
    <citation type="submission" date="2020-03" db="EMBL/GenBank/DDBJ databases">
        <title>The deep terrestrial virosphere.</title>
        <authorList>
            <person name="Holmfeldt K."/>
            <person name="Nilsson E."/>
            <person name="Simone D."/>
            <person name="Lopez-Fernandez M."/>
            <person name="Wu X."/>
            <person name="de Brujin I."/>
            <person name="Lundin D."/>
            <person name="Andersson A."/>
            <person name="Bertilsson S."/>
            <person name="Dopson M."/>
        </authorList>
    </citation>
    <scope>NUCLEOTIDE SEQUENCE</scope>
    <source>
        <strain evidence="2">MM415A01034</strain>
        <strain evidence="1">MM415B00576</strain>
        <strain evidence="3">TM448B00676</strain>
    </source>
</reference>
<sequence>MTKQEEIREGIGKIIGETIVLHSIRQGQGVFSYIGEKPLQDLILEYLRSQGVVIKVEDWLPMRDGMTCTVEPLIKGY</sequence>
<evidence type="ECO:0000313" key="2">
    <source>
        <dbReference type="EMBL" id="QJA78657.1"/>
    </source>
</evidence>
<name>A0A6M3K9Y3_9ZZZZ</name>
<organism evidence="2">
    <name type="scientific">viral metagenome</name>
    <dbReference type="NCBI Taxonomy" id="1070528"/>
    <lineage>
        <taxon>unclassified sequences</taxon>
        <taxon>metagenomes</taxon>
        <taxon>organismal metagenomes</taxon>
    </lineage>
</organism>
<gene>
    <name evidence="2" type="ORF">MM415A01034_0002</name>
    <name evidence="1" type="ORF">MM415B00576_0026</name>
    <name evidence="3" type="ORF">TM448B00676_0022</name>
</gene>
<proteinExistence type="predicted"/>
<dbReference type="AlphaFoldDB" id="A0A6M3K9Y3"/>
<dbReference type="EMBL" id="MT144645">
    <property type="protein sequence ID" value="QJH96274.1"/>
    <property type="molecule type" value="Genomic_DNA"/>
</dbReference>
<dbReference type="EMBL" id="MT142347">
    <property type="protein sequence ID" value="QJA78657.1"/>
    <property type="molecule type" value="Genomic_DNA"/>
</dbReference>
<accession>A0A6M3K9Y3</accession>